<accession>A0A7R9QL57</accession>
<feature type="domain" description="Serpin" evidence="5">
    <location>
        <begin position="1"/>
        <end position="145"/>
    </location>
</feature>
<evidence type="ECO:0000313" key="6">
    <source>
        <dbReference type="EMBL" id="CAD7650141.1"/>
    </source>
</evidence>
<keyword evidence="4" id="KW-0325">Glycoprotein</keyword>
<dbReference type="InterPro" id="IPR042178">
    <property type="entry name" value="Serpin_sf_1"/>
</dbReference>
<evidence type="ECO:0000256" key="2">
    <source>
        <dbReference type="ARBA" id="ARBA00022690"/>
    </source>
</evidence>
<dbReference type="OrthoDB" id="6515587at2759"/>
<dbReference type="PANTHER" id="PTHR11461">
    <property type="entry name" value="SERINE PROTEASE INHIBITOR, SERPIN"/>
    <property type="match status" value="1"/>
</dbReference>
<evidence type="ECO:0000313" key="7">
    <source>
        <dbReference type="Proteomes" id="UP000759131"/>
    </source>
</evidence>
<dbReference type="GO" id="GO:0004867">
    <property type="term" value="F:serine-type endopeptidase inhibitor activity"/>
    <property type="evidence" value="ECO:0007669"/>
    <property type="project" value="UniProtKB-KW"/>
</dbReference>
<dbReference type="InterPro" id="IPR036186">
    <property type="entry name" value="Serpin_sf"/>
</dbReference>
<keyword evidence="2" id="KW-0646">Protease inhibitor</keyword>
<keyword evidence="3" id="KW-0722">Serine protease inhibitor</keyword>
<dbReference type="SUPFAM" id="SSF56574">
    <property type="entry name" value="Serpins"/>
    <property type="match status" value="1"/>
</dbReference>
<sequence>MSILMNGANGTTLDDLIQFLKYNHTNDSESDLKAINAGFQVISGKYGTNVAEDQKHTSRNHVLNVANRVINSKEIVLLDDFVITSSESYGAEVQAVDIANNAVKETAYVNEWVRRHTNNKIKKIFDKIDDKTTLIILNAIYFKGILIYSKHLFN</sequence>
<organism evidence="6">
    <name type="scientific">Medioppia subpectinata</name>
    <dbReference type="NCBI Taxonomy" id="1979941"/>
    <lineage>
        <taxon>Eukaryota</taxon>
        <taxon>Metazoa</taxon>
        <taxon>Ecdysozoa</taxon>
        <taxon>Arthropoda</taxon>
        <taxon>Chelicerata</taxon>
        <taxon>Arachnida</taxon>
        <taxon>Acari</taxon>
        <taxon>Acariformes</taxon>
        <taxon>Sarcoptiformes</taxon>
        <taxon>Oribatida</taxon>
        <taxon>Brachypylina</taxon>
        <taxon>Oppioidea</taxon>
        <taxon>Oppiidae</taxon>
        <taxon>Medioppia</taxon>
    </lineage>
</organism>
<keyword evidence="7" id="KW-1185">Reference proteome</keyword>
<evidence type="ECO:0000259" key="5">
    <source>
        <dbReference type="Pfam" id="PF00079"/>
    </source>
</evidence>
<evidence type="ECO:0000256" key="3">
    <source>
        <dbReference type="ARBA" id="ARBA00022900"/>
    </source>
</evidence>
<reference evidence="6" key="1">
    <citation type="submission" date="2020-11" db="EMBL/GenBank/DDBJ databases">
        <authorList>
            <person name="Tran Van P."/>
        </authorList>
    </citation>
    <scope>NUCLEOTIDE SEQUENCE</scope>
</reference>
<dbReference type="InterPro" id="IPR000215">
    <property type="entry name" value="Serpin_fam"/>
</dbReference>
<dbReference type="GO" id="GO:0005615">
    <property type="term" value="C:extracellular space"/>
    <property type="evidence" value="ECO:0007669"/>
    <property type="project" value="InterPro"/>
</dbReference>
<feature type="non-terminal residue" evidence="6">
    <location>
        <position position="1"/>
    </location>
</feature>
<comment type="similarity">
    <text evidence="1">Belongs to the serpin family.</text>
</comment>
<dbReference type="Pfam" id="PF00079">
    <property type="entry name" value="Serpin"/>
    <property type="match status" value="1"/>
</dbReference>
<name>A0A7R9QL57_9ACAR</name>
<dbReference type="AlphaFoldDB" id="A0A7R9QL57"/>
<evidence type="ECO:0000256" key="4">
    <source>
        <dbReference type="ARBA" id="ARBA00023180"/>
    </source>
</evidence>
<dbReference type="Gene3D" id="3.30.497.10">
    <property type="entry name" value="Antithrombin, subunit I, domain 2"/>
    <property type="match status" value="1"/>
</dbReference>
<protein>
    <recommendedName>
        <fullName evidence="5">Serpin domain-containing protein</fullName>
    </recommendedName>
</protein>
<dbReference type="PANTHER" id="PTHR11461:SF211">
    <property type="entry name" value="GH10112P-RELATED"/>
    <property type="match status" value="1"/>
</dbReference>
<dbReference type="EMBL" id="CAJPIZ010050626">
    <property type="protein sequence ID" value="CAG2122776.1"/>
    <property type="molecule type" value="Genomic_DNA"/>
</dbReference>
<dbReference type="InterPro" id="IPR023796">
    <property type="entry name" value="Serpin_dom"/>
</dbReference>
<gene>
    <name evidence="6" type="ORF">OSB1V03_LOCUS22721</name>
</gene>
<dbReference type="Proteomes" id="UP000759131">
    <property type="component" value="Unassembled WGS sequence"/>
</dbReference>
<evidence type="ECO:0000256" key="1">
    <source>
        <dbReference type="ARBA" id="ARBA00009500"/>
    </source>
</evidence>
<proteinExistence type="inferred from homology"/>
<dbReference type="EMBL" id="OC905201">
    <property type="protein sequence ID" value="CAD7650141.1"/>
    <property type="molecule type" value="Genomic_DNA"/>
</dbReference>